<comment type="caution">
    <text evidence="1">The sequence shown here is derived from an EMBL/GenBank/DDBJ whole genome shotgun (WGS) entry which is preliminary data.</text>
</comment>
<dbReference type="AlphaFoldDB" id="Q7RA09"/>
<keyword evidence="2" id="KW-1185">Reference proteome</keyword>
<dbReference type="EMBL" id="AABL01002306">
    <property type="protein sequence ID" value="EAA18962.1"/>
    <property type="molecule type" value="Genomic_DNA"/>
</dbReference>
<gene>
    <name evidence="1" type="ORF">PY06699</name>
</gene>
<feature type="non-terminal residue" evidence="1">
    <location>
        <position position="346"/>
    </location>
</feature>
<name>Q7RA09_PLAYO</name>
<evidence type="ECO:0000313" key="2">
    <source>
        <dbReference type="Proteomes" id="UP000008553"/>
    </source>
</evidence>
<dbReference type="STRING" id="73239.Q7RA09"/>
<sequence length="346" mass="41604">MLKNSEIKCFNMRGKIYENKSVEINLINDISKKVNINMNMYHIYIKNLKREEIKKGKFDIDILNNKENGNYKNDINRNINEEKGYKECDVCSLLNLNLKKNLNCDKNYFNCFYIENMKPFVSRENEKRTIKLHFCPFIEGYYLCFLLFCAKDLKTKCVMSSCKLNCLFYINNIKEEEVIKIDSQLSKFSYQIKLIPINKRFLKCIQFILCYLNKMNNKVFLSYIKNYLNYINKISDQFYIICDKVGKNGIKEKLPSFQKYNYNDFINQINENNLFLDNFYDQIKEKNNYLYEFNINEENMGVYEYNIILMANNKKKYNEDINKSIQLSKYDELEVDENSIYNACNK</sequence>
<accession>Q7RA09</accession>
<organism evidence="1 2">
    <name type="scientific">Plasmodium yoelii yoelii</name>
    <dbReference type="NCBI Taxonomy" id="73239"/>
    <lineage>
        <taxon>Eukaryota</taxon>
        <taxon>Sar</taxon>
        <taxon>Alveolata</taxon>
        <taxon>Apicomplexa</taxon>
        <taxon>Aconoidasida</taxon>
        <taxon>Haemosporida</taxon>
        <taxon>Plasmodiidae</taxon>
        <taxon>Plasmodium</taxon>
        <taxon>Plasmodium (Vinckeia)</taxon>
    </lineage>
</organism>
<dbReference type="InParanoid" id="Q7RA09"/>
<reference evidence="1 2" key="1">
    <citation type="journal article" date="2002" name="Nature">
        <title>Genome sequence and comparative analysis of the model rodent malaria parasite Plasmodium yoelii yoelii.</title>
        <authorList>
            <person name="Carlton J.M."/>
            <person name="Angiuoli S.V."/>
            <person name="Suh B.B."/>
            <person name="Kooij T.W."/>
            <person name="Pertea M."/>
            <person name="Silva J.C."/>
            <person name="Ermolaeva M.D."/>
            <person name="Allen J.E."/>
            <person name="Selengut J.D."/>
            <person name="Koo H.L."/>
            <person name="Peterson J.D."/>
            <person name="Pop M."/>
            <person name="Kosack D.S."/>
            <person name="Shumway M.F."/>
            <person name="Bidwell S.L."/>
            <person name="Shallom S.J."/>
            <person name="van Aken S.E."/>
            <person name="Riedmuller S.B."/>
            <person name="Feldblyum T.V."/>
            <person name="Cho J.K."/>
            <person name="Quackenbush J."/>
            <person name="Sedegah M."/>
            <person name="Shoaibi A."/>
            <person name="Cummings L.M."/>
            <person name="Florens L."/>
            <person name="Yates J.R."/>
            <person name="Raine J.D."/>
            <person name="Sinden R.E."/>
            <person name="Harris M.A."/>
            <person name="Cunningham D.A."/>
            <person name="Preiser P.R."/>
            <person name="Bergman L.W."/>
            <person name="Vaidya A.B."/>
            <person name="van Lin L.H."/>
            <person name="Janse C.J."/>
            <person name="Waters A.P."/>
            <person name="Smith H.O."/>
            <person name="White O.R."/>
            <person name="Salzberg S.L."/>
            <person name="Venter J.C."/>
            <person name="Fraser C.M."/>
            <person name="Hoffman S.L."/>
            <person name="Gardner M.J."/>
            <person name="Carucci D.J."/>
        </authorList>
    </citation>
    <scope>NUCLEOTIDE SEQUENCE [LARGE SCALE GENOMIC DNA]</scope>
    <source>
        <strain evidence="1 2">17XNL</strain>
    </source>
</reference>
<proteinExistence type="predicted"/>
<dbReference type="PaxDb" id="73239-Q7RA09"/>
<evidence type="ECO:0000313" key="1">
    <source>
        <dbReference type="EMBL" id="EAA18962.1"/>
    </source>
</evidence>
<protein>
    <submittedName>
        <fullName evidence="1">Uncharacterized protein</fullName>
    </submittedName>
</protein>
<dbReference type="Proteomes" id="UP000008553">
    <property type="component" value="Unassembled WGS sequence"/>
</dbReference>